<dbReference type="Proteomes" id="UP000033651">
    <property type="component" value="Unassembled WGS sequence"/>
</dbReference>
<keyword evidence="1" id="KW-0732">Signal</keyword>
<evidence type="ECO:0000256" key="1">
    <source>
        <dbReference type="SAM" id="SignalP"/>
    </source>
</evidence>
<feature type="signal peptide" evidence="1">
    <location>
        <begin position="1"/>
        <end position="21"/>
    </location>
</feature>
<dbReference type="InterPro" id="IPR023614">
    <property type="entry name" value="Porin_dom_sf"/>
</dbReference>
<dbReference type="PATRIC" id="fig|345309.4.peg.3001"/>
<dbReference type="EMBL" id="JZRB01000004">
    <property type="protein sequence ID" value="KJV36797.1"/>
    <property type="molecule type" value="Genomic_DNA"/>
</dbReference>
<dbReference type="AlphaFoldDB" id="A0A0F3L0Q8"/>
<comment type="caution">
    <text evidence="2">The sequence shown here is derived from an EMBL/GenBank/DDBJ whole genome shotgun (WGS) entry which is preliminary data.</text>
</comment>
<feature type="chain" id="PRO_5002463444" description="Porin" evidence="1">
    <location>
        <begin position="22"/>
        <end position="394"/>
    </location>
</feature>
<proteinExistence type="predicted"/>
<organism evidence="2 3">
    <name type="scientific">Luteibacter yeojuensis</name>
    <dbReference type="NCBI Taxonomy" id="345309"/>
    <lineage>
        <taxon>Bacteria</taxon>
        <taxon>Pseudomonadati</taxon>
        <taxon>Pseudomonadota</taxon>
        <taxon>Gammaproteobacteria</taxon>
        <taxon>Lysobacterales</taxon>
        <taxon>Rhodanobacteraceae</taxon>
        <taxon>Luteibacter</taxon>
    </lineage>
</organism>
<dbReference type="RefSeq" id="WP_045828102.1">
    <property type="nucleotide sequence ID" value="NZ_JZRB01000004.1"/>
</dbReference>
<gene>
    <name evidence="2" type="ORF">VI08_03320</name>
</gene>
<sequence length="394" mass="43926">MTRCLAFLLALASLAPSFAAAQDVKVHAFADARLVDAPDDASFMQGGPGRTRYGDDARGVRFGAAGVVVTAQLTPALFALADVQVQRTDRDDWQVPEAYLRYRPLSLSAWRTSVKVGEYFLPISLENDGIGWTSPWTITPSAINSWVGEEIRGIGAELREEWRGESGTATFGGGLVRHNDVAGQALAARGWSFNDATLGLGGRLPEPDDEGGHERYAPFQSIGRRTGWYADGGWSSPRGFQVHVLRYDNRGNPTASRLYNDGNDHLYAWRTHFWSLGAQMETGPVTWIAQDMDGDTEACPPIQCFRYRFQSAFLLAGWNRGAWRPTLRYETFRTWRAGERGHALTAALNWRPLDWLRLSAEWLRVDATRAGRLDFGLGPRERGNQVQLLARMLY</sequence>
<dbReference type="OrthoDB" id="7531957at2"/>
<evidence type="ECO:0008006" key="4">
    <source>
        <dbReference type="Google" id="ProtNLM"/>
    </source>
</evidence>
<keyword evidence="3" id="KW-1185">Reference proteome</keyword>
<name>A0A0F3L0Q8_9GAMM</name>
<reference evidence="2 3" key="1">
    <citation type="submission" date="2015-03" db="EMBL/GenBank/DDBJ databases">
        <title>Draft genome sequence of Luteibacter yeojuensis strain SU11.</title>
        <authorList>
            <person name="Sulaiman J."/>
            <person name="Priya K."/>
            <person name="Chan K.-G."/>
        </authorList>
    </citation>
    <scope>NUCLEOTIDE SEQUENCE [LARGE SCALE GENOMIC DNA]</scope>
    <source>
        <strain evidence="2 3">SU11</strain>
    </source>
</reference>
<dbReference type="Gene3D" id="2.40.160.10">
    <property type="entry name" value="Porin"/>
    <property type="match status" value="1"/>
</dbReference>
<accession>A0A0F3L0Q8</accession>
<dbReference type="SUPFAM" id="SSF56935">
    <property type="entry name" value="Porins"/>
    <property type="match status" value="1"/>
</dbReference>
<protein>
    <recommendedName>
        <fullName evidence="4">Porin</fullName>
    </recommendedName>
</protein>
<evidence type="ECO:0000313" key="2">
    <source>
        <dbReference type="EMBL" id="KJV36797.1"/>
    </source>
</evidence>
<evidence type="ECO:0000313" key="3">
    <source>
        <dbReference type="Proteomes" id="UP000033651"/>
    </source>
</evidence>